<evidence type="ECO:0008006" key="3">
    <source>
        <dbReference type="Google" id="ProtNLM"/>
    </source>
</evidence>
<dbReference type="Gene3D" id="2.40.160.20">
    <property type="match status" value="1"/>
</dbReference>
<reference evidence="1" key="1">
    <citation type="submission" date="2022-11" db="EMBL/GenBank/DDBJ databases">
        <title>Marilongibacter aestuarii gen. nov., sp. nov., isolated from tidal flat sediment.</title>
        <authorList>
            <person name="Jiayan W."/>
        </authorList>
    </citation>
    <scope>NUCLEOTIDE SEQUENCE</scope>
    <source>
        <strain evidence="1">Z1-6</strain>
    </source>
</reference>
<comment type="caution">
    <text evidence="1">The sequence shown here is derived from an EMBL/GenBank/DDBJ whole genome shotgun (WGS) entry which is preliminary data.</text>
</comment>
<keyword evidence="2" id="KW-1185">Reference proteome</keyword>
<evidence type="ECO:0000313" key="1">
    <source>
        <dbReference type="EMBL" id="MCY1718904.1"/>
    </source>
</evidence>
<gene>
    <name evidence="1" type="ORF">OU798_01030</name>
</gene>
<name>A0A9X3J314_9BACT</name>
<sequence>MKKQILTFVLLVATSVIFAQGPILKGQSQINVGVGLSSWGVPVYLGFDYGVHPDITLGAELSFRSYNDNWHDNKYNHSIIGLLGNANYHFNTVLNIPSPWDFYAGLNLGFYSWNSPNDYEGSHNSGLGLGAQIGGRYYFSNKVGINLEFGGGNAFSGGKFGITIKI</sequence>
<dbReference type="EMBL" id="JAPOHD010000003">
    <property type="protein sequence ID" value="MCY1718904.1"/>
    <property type="molecule type" value="Genomic_DNA"/>
</dbReference>
<dbReference type="AlphaFoldDB" id="A0A9X3J314"/>
<dbReference type="RefSeq" id="WP_343331243.1">
    <property type="nucleotide sequence ID" value="NZ_JAPOHD010000003.1"/>
</dbReference>
<evidence type="ECO:0000313" key="2">
    <source>
        <dbReference type="Proteomes" id="UP001145087"/>
    </source>
</evidence>
<accession>A0A9X3J314</accession>
<proteinExistence type="predicted"/>
<dbReference type="Proteomes" id="UP001145087">
    <property type="component" value="Unassembled WGS sequence"/>
</dbReference>
<dbReference type="InterPro" id="IPR011250">
    <property type="entry name" value="OMP/PagP_B-barrel"/>
</dbReference>
<dbReference type="SUPFAM" id="SSF56925">
    <property type="entry name" value="OMPA-like"/>
    <property type="match status" value="1"/>
</dbReference>
<protein>
    <recommendedName>
        <fullName evidence="3">Outer membrane protein beta-barrel domain-containing protein</fullName>
    </recommendedName>
</protein>
<organism evidence="1 2">
    <name type="scientific">Draconibacterium aestuarii</name>
    <dbReference type="NCBI Taxonomy" id="2998507"/>
    <lineage>
        <taxon>Bacteria</taxon>
        <taxon>Pseudomonadati</taxon>
        <taxon>Bacteroidota</taxon>
        <taxon>Bacteroidia</taxon>
        <taxon>Marinilabiliales</taxon>
        <taxon>Prolixibacteraceae</taxon>
        <taxon>Draconibacterium</taxon>
    </lineage>
</organism>